<sequence>MNNLADNLSFRHTFNTQKLIESHPAKIRNANKKIVYRIACPPDSIHHGEIVFSRWRSIALQDLCEGF</sequence>
<organism evidence="1 2">
    <name type="scientific">Chamaesiphon minutus (strain ATCC 27169 / PCC 6605)</name>
    <dbReference type="NCBI Taxonomy" id="1173020"/>
    <lineage>
        <taxon>Bacteria</taxon>
        <taxon>Bacillati</taxon>
        <taxon>Cyanobacteriota</taxon>
        <taxon>Cyanophyceae</taxon>
        <taxon>Gomontiellales</taxon>
        <taxon>Chamaesiphonaceae</taxon>
        <taxon>Chamaesiphon</taxon>
    </lineage>
</organism>
<dbReference type="EMBL" id="CP003600">
    <property type="protein sequence ID" value="AFY91439.1"/>
    <property type="molecule type" value="Genomic_DNA"/>
</dbReference>
<reference evidence="1 2" key="1">
    <citation type="submission" date="2012-05" db="EMBL/GenBank/DDBJ databases">
        <title>Finished chromosome of genome of Chamaesiphon sp. PCC 6605.</title>
        <authorList>
            <consortium name="US DOE Joint Genome Institute"/>
            <person name="Gugger M."/>
            <person name="Coursin T."/>
            <person name="Rippka R."/>
            <person name="Tandeau De Marsac N."/>
            <person name="Huntemann M."/>
            <person name="Wei C.-L."/>
            <person name="Han J."/>
            <person name="Detter J.C."/>
            <person name="Han C."/>
            <person name="Tapia R."/>
            <person name="Chen A."/>
            <person name="Kyrpides N."/>
            <person name="Mavromatis K."/>
            <person name="Markowitz V."/>
            <person name="Szeto E."/>
            <person name="Ivanova N."/>
            <person name="Pagani I."/>
            <person name="Pati A."/>
            <person name="Goodwin L."/>
            <person name="Nordberg H.P."/>
            <person name="Cantor M.N."/>
            <person name="Hua S.X."/>
            <person name="Woyke T."/>
            <person name="Kerfeld C.A."/>
        </authorList>
    </citation>
    <scope>NUCLEOTIDE SEQUENCE [LARGE SCALE GENOMIC DNA]</scope>
    <source>
        <strain evidence="2">ATCC 27169 / PCC 6605</strain>
    </source>
</reference>
<evidence type="ECO:0000313" key="1">
    <source>
        <dbReference type="EMBL" id="AFY91439.1"/>
    </source>
</evidence>
<dbReference type="AlphaFoldDB" id="K9UB42"/>
<proteinExistence type="predicted"/>
<protein>
    <submittedName>
        <fullName evidence="1">Uncharacterized protein</fullName>
    </submittedName>
</protein>
<keyword evidence="2" id="KW-1185">Reference proteome</keyword>
<dbReference type="Proteomes" id="UP000010366">
    <property type="component" value="Chromosome"/>
</dbReference>
<dbReference type="HOGENOM" id="CLU_2804601_0_0_3"/>
<name>K9UB42_CHAP6</name>
<dbReference type="RefSeq" id="WP_015157634.1">
    <property type="nucleotide sequence ID" value="NC_019697.1"/>
</dbReference>
<dbReference type="OrthoDB" id="581512at2"/>
<accession>K9UB42</accession>
<gene>
    <name evidence="1" type="ORF">Cha6605_0132</name>
</gene>
<dbReference type="STRING" id="1173020.Cha6605_0132"/>
<evidence type="ECO:0000313" key="2">
    <source>
        <dbReference type="Proteomes" id="UP000010366"/>
    </source>
</evidence>
<dbReference type="KEGG" id="cmp:Cha6605_0132"/>